<gene>
    <name evidence="3" type="ORF">GCM10022268_23300</name>
</gene>
<dbReference type="SMART" id="SM00869">
    <property type="entry name" value="Autotransporter"/>
    <property type="match status" value="1"/>
</dbReference>
<dbReference type="PROSITE" id="PS51208">
    <property type="entry name" value="AUTOTRANSPORTER"/>
    <property type="match status" value="1"/>
</dbReference>
<keyword evidence="4" id="KW-1185">Reference proteome</keyword>
<sequence>MYRLLLASSATLALIGAVPALGQTIIDTKRTTAVRTSTIRNGAADNVSIVAAGGVAPPVGPAVTIDSNNNVTNAGTIQVTDASGAIGILAQAGVRSEIVNTGKIIIDETYAVIDLDKDGDLDGLLAQGAGRTGIRTAGMFTGTISNGGEITVEGNDSAGIYLGGTLTGTLTHGGKTSVVGDRAVGIRAESVVGNVTLGGTTTAVGRDAVGVRLDGNVGGALVIEGLIGSTGYRSTTAPADVSKLDADDLLQGGAGLIVAGDVSGGIMLTNTTGKTADIISYGAAPAFQVGAVNRTVSIGAGGGATPAAAGLVIDGRVTGSGVYSGVAATGLSIGGLGGDVTIARGVAIGGSVQASAGNAAATAIRFGAGATTPEVRVTGSVTATGGGIATTQSAAILVDTGASVPTIRNSGTIRAAGPGATAVAVLDRTGGLTLIENSGTIAAAGADAARSIAIDLSANTIGAVVRQAAATATGAAAPAITGAIRFGSGSDRLDIAAGSVAGEVSFGTGDDRLDMSGASFFAGNGVFGGGSDTLSLAGTARFDGTADFTGGGQDVLAIAGKGVFAGRLVNAGNVTVTVAAGGGTFAASGIATIGSLVLGEQSILSVALDKANPAANLIQVTGVTTIAANSQLALRVTGGADIAGRYVVLRSGTLTGAVNLTLADTAVPFLYKGAIVAAASNEITVDVVRKARTELGLNAAATGAFDAIDTAIGSDAKIAAAIRGIYDGGAFRGAIDQMLPNYAGGVFESVTLASRAAAGQLREPAGEFTEEGDWGMWLTPVGWDASKAMRGTTGYDVRGWGLSGGLEHKSQAGNFGVSLAYLRGRDNEGVAVNRVNHSQYELAGFWRAHWGGFAAQVRGSAAFLSFDARRQFDGTIGSETVQRRADSDWNGMLYSGSGGVSYEHVVGRFSLRPNLAVDYYKLNEDAYRETGGGAAYDLTVRKRSSDELAVTAALAAGINFGGDNRYEQWSRIEVEGGRRERIAGTLGRTTASFGSGTAFTLDPEVRGGGWTGRVRAITGTTEVRLSGEVGAEQRLGDVALSARAALQFAF</sequence>
<reference evidence="4" key="1">
    <citation type="journal article" date="2019" name="Int. J. Syst. Evol. Microbiol.">
        <title>The Global Catalogue of Microorganisms (GCM) 10K type strain sequencing project: providing services to taxonomists for standard genome sequencing and annotation.</title>
        <authorList>
            <consortium name="The Broad Institute Genomics Platform"/>
            <consortium name="The Broad Institute Genome Sequencing Center for Infectious Disease"/>
            <person name="Wu L."/>
            <person name="Ma J."/>
        </authorList>
    </citation>
    <scope>NUCLEOTIDE SEQUENCE [LARGE SCALE GENOMIC DNA]</scope>
    <source>
        <strain evidence="4">JCM 17498</strain>
    </source>
</reference>
<dbReference type="Proteomes" id="UP001500523">
    <property type="component" value="Unassembled WGS sequence"/>
</dbReference>
<dbReference type="SUPFAM" id="SSF103515">
    <property type="entry name" value="Autotransporter"/>
    <property type="match status" value="1"/>
</dbReference>
<feature type="chain" id="PRO_5045400790" evidence="1">
    <location>
        <begin position="23"/>
        <end position="1050"/>
    </location>
</feature>
<evidence type="ECO:0000259" key="2">
    <source>
        <dbReference type="PROSITE" id="PS51208"/>
    </source>
</evidence>
<dbReference type="Pfam" id="PF03797">
    <property type="entry name" value="Autotransporter"/>
    <property type="match status" value="1"/>
</dbReference>
<evidence type="ECO:0000313" key="4">
    <source>
        <dbReference type="Proteomes" id="UP001500523"/>
    </source>
</evidence>
<protein>
    <submittedName>
        <fullName evidence="3">Autotransporter outer membrane beta-barrel domain-containing protein</fullName>
    </submittedName>
</protein>
<feature type="signal peptide" evidence="1">
    <location>
        <begin position="1"/>
        <end position="22"/>
    </location>
</feature>
<dbReference type="InterPro" id="IPR005546">
    <property type="entry name" value="Autotransporte_beta"/>
</dbReference>
<dbReference type="RefSeq" id="WP_344693564.1">
    <property type="nucleotide sequence ID" value="NZ_BAABBF010000005.1"/>
</dbReference>
<name>A0ABP7E5P0_9SPHN</name>
<evidence type="ECO:0000313" key="3">
    <source>
        <dbReference type="EMBL" id="GAA3713878.1"/>
    </source>
</evidence>
<proteinExistence type="predicted"/>
<dbReference type="InterPro" id="IPR036709">
    <property type="entry name" value="Autotransporte_beta_dom_sf"/>
</dbReference>
<feature type="domain" description="Autotransporter" evidence="2">
    <location>
        <begin position="769"/>
        <end position="1050"/>
    </location>
</feature>
<dbReference type="Gene3D" id="2.40.128.130">
    <property type="entry name" value="Autotransporter beta-domain"/>
    <property type="match status" value="1"/>
</dbReference>
<comment type="caution">
    <text evidence="3">The sequence shown here is derived from an EMBL/GenBank/DDBJ whole genome shotgun (WGS) entry which is preliminary data.</text>
</comment>
<keyword evidence="1" id="KW-0732">Signal</keyword>
<organism evidence="3 4">
    <name type="scientific">Sphingomonas cynarae</name>
    <dbReference type="NCBI Taxonomy" id="930197"/>
    <lineage>
        <taxon>Bacteria</taxon>
        <taxon>Pseudomonadati</taxon>
        <taxon>Pseudomonadota</taxon>
        <taxon>Alphaproteobacteria</taxon>
        <taxon>Sphingomonadales</taxon>
        <taxon>Sphingomonadaceae</taxon>
        <taxon>Sphingomonas</taxon>
    </lineage>
</organism>
<dbReference type="EMBL" id="BAABBF010000005">
    <property type="protein sequence ID" value="GAA3713878.1"/>
    <property type="molecule type" value="Genomic_DNA"/>
</dbReference>
<accession>A0ABP7E5P0</accession>
<evidence type="ECO:0000256" key="1">
    <source>
        <dbReference type="SAM" id="SignalP"/>
    </source>
</evidence>